<keyword evidence="3" id="KW-1185">Reference proteome</keyword>
<dbReference type="Proteomes" id="UP000494206">
    <property type="component" value="Unassembled WGS sequence"/>
</dbReference>
<evidence type="ECO:0000313" key="3">
    <source>
        <dbReference type="Proteomes" id="UP000494206"/>
    </source>
</evidence>
<dbReference type="AlphaFoldDB" id="A0A8S1EY62"/>
<feature type="coiled-coil region" evidence="1">
    <location>
        <begin position="67"/>
        <end position="94"/>
    </location>
</feature>
<keyword evidence="1" id="KW-0175">Coiled coil</keyword>
<evidence type="ECO:0000313" key="2">
    <source>
        <dbReference type="EMBL" id="CAB3406293.1"/>
    </source>
</evidence>
<protein>
    <submittedName>
        <fullName evidence="2">Uncharacterized protein</fullName>
    </submittedName>
</protein>
<dbReference type="EMBL" id="CADEPM010000005">
    <property type="protein sequence ID" value="CAB3406293.1"/>
    <property type="molecule type" value="Genomic_DNA"/>
</dbReference>
<dbReference type="OrthoDB" id="428577at2759"/>
<comment type="caution">
    <text evidence="2">The sequence shown here is derived from an EMBL/GenBank/DDBJ whole genome shotgun (WGS) entry which is preliminary data.</text>
</comment>
<gene>
    <name evidence="2" type="ORF">CBOVIS_LOCUS8384</name>
</gene>
<sequence>MPATVDSSLSSSSAEIIGIEKDLKTLFKLKNKLERIAKENKDVVNSGLMGILISNPQLIEQTIEQPLKSQIDECQKLSKTIKELENQIHEVLAAHMIFRDHRFLGESTKK</sequence>
<reference evidence="2 3" key="1">
    <citation type="submission" date="2020-04" db="EMBL/GenBank/DDBJ databases">
        <authorList>
            <person name="Laetsch R D."/>
            <person name="Stevens L."/>
            <person name="Kumar S."/>
            <person name="Blaxter L. M."/>
        </authorList>
    </citation>
    <scope>NUCLEOTIDE SEQUENCE [LARGE SCALE GENOMIC DNA]</scope>
</reference>
<accession>A0A8S1EY62</accession>
<proteinExistence type="predicted"/>
<name>A0A8S1EY62_9PELO</name>
<evidence type="ECO:0000256" key="1">
    <source>
        <dbReference type="SAM" id="Coils"/>
    </source>
</evidence>
<organism evidence="2 3">
    <name type="scientific">Caenorhabditis bovis</name>
    <dbReference type="NCBI Taxonomy" id="2654633"/>
    <lineage>
        <taxon>Eukaryota</taxon>
        <taxon>Metazoa</taxon>
        <taxon>Ecdysozoa</taxon>
        <taxon>Nematoda</taxon>
        <taxon>Chromadorea</taxon>
        <taxon>Rhabditida</taxon>
        <taxon>Rhabditina</taxon>
        <taxon>Rhabditomorpha</taxon>
        <taxon>Rhabditoidea</taxon>
        <taxon>Rhabditidae</taxon>
        <taxon>Peloderinae</taxon>
        <taxon>Caenorhabditis</taxon>
    </lineage>
</organism>